<reference evidence="5 6" key="1">
    <citation type="submission" date="2018-09" db="EMBL/GenBank/DDBJ databases">
        <title>Alcanivorax profundi sp. nov., isolated from 1000 m-depth seawater of the Mariana Trench.</title>
        <authorList>
            <person name="Liu J."/>
        </authorList>
    </citation>
    <scope>NUCLEOTIDE SEQUENCE [LARGE SCALE GENOMIC DNA]</scope>
    <source>
        <strain evidence="5 6">MTEO17</strain>
    </source>
</reference>
<dbReference type="GO" id="GO:0003677">
    <property type="term" value="F:DNA binding"/>
    <property type="evidence" value="ECO:0007669"/>
    <property type="project" value="UniProtKB-KW"/>
</dbReference>
<dbReference type="InterPro" id="IPR011991">
    <property type="entry name" value="ArsR-like_HTH"/>
</dbReference>
<dbReference type="GO" id="GO:0003700">
    <property type="term" value="F:DNA-binding transcription factor activity"/>
    <property type="evidence" value="ECO:0007669"/>
    <property type="project" value="InterPro"/>
</dbReference>
<comment type="caution">
    <text evidence="5">The sequence shown here is derived from an EMBL/GenBank/DDBJ whole genome shotgun (WGS) entry which is preliminary data.</text>
</comment>
<protein>
    <submittedName>
        <fullName evidence="5">ArsR family transcriptional regulator</fullName>
    </submittedName>
</protein>
<dbReference type="Proteomes" id="UP000283734">
    <property type="component" value="Unassembled WGS sequence"/>
</dbReference>
<dbReference type="PANTHER" id="PTHR33154:SF33">
    <property type="entry name" value="TRANSCRIPTIONAL REPRESSOR SDPR"/>
    <property type="match status" value="1"/>
</dbReference>
<keyword evidence="3" id="KW-0804">Transcription</keyword>
<keyword evidence="6" id="KW-1185">Reference proteome</keyword>
<accession>A0A418Y219</accession>
<dbReference type="CDD" id="cd00090">
    <property type="entry name" value="HTH_ARSR"/>
    <property type="match status" value="1"/>
</dbReference>
<dbReference type="InterPro" id="IPR051081">
    <property type="entry name" value="HTH_MetalResp_TranReg"/>
</dbReference>
<dbReference type="EMBL" id="QYYA01000001">
    <property type="protein sequence ID" value="RJG19588.1"/>
    <property type="molecule type" value="Genomic_DNA"/>
</dbReference>
<keyword evidence="1" id="KW-0805">Transcription regulation</keyword>
<dbReference type="InterPro" id="IPR036390">
    <property type="entry name" value="WH_DNA-bd_sf"/>
</dbReference>
<dbReference type="InterPro" id="IPR001845">
    <property type="entry name" value="HTH_ArsR_DNA-bd_dom"/>
</dbReference>
<keyword evidence="2" id="KW-0238">DNA-binding</keyword>
<name>A0A418Y219_9GAMM</name>
<feature type="domain" description="HTH arsR-type" evidence="4">
    <location>
        <begin position="25"/>
        <end position="127"/>
    </location>
</feature>
<dbReference type="InterPro" id="IPR036388">
    <property type="entry name" value="WH-like_DNA-bd_sf"/>
</dbReference>
<evidence type="ECO:0000313" key="6">
    <source>
        <dbReference type="Proteomes" id="UP000283734"/>
    </source>
</evidence>
<sequence length="127" mass="14317">MLLKLYFGSIIVKLFCWGGWVLAQTDTVSEAQLVAAFRALANPNRLRIYQQVLAHCREKGQADLQEVSAGCAFGDFMKRLNIGKPTVSHHVKELVEAGLIRVEQVGRRRFCLPDIAMQSRLGDFFHV</sequence>
<gene>
    <name evidence="5" type="ORF">D4A39_01635</name>
</gene>
<dbReference type="PANTHER" id="PTHR33154">
    <property type="entry name" value="TRANSCRIPTIONAL REGULATOR, ARSR FAMILY"/>
    <property type="match status" value="1"/>
</dbReference>
<proteinExistence type="predicted"/>
<evidence type="ECO:0000256" key="1">
    <source>
        <dbReference type="ARBA" id="ARBA00023015"/>
    </source>
</evidence>
<evidence type="ECO:0000259" key="4">
    <source>
        <dbReference type="PROSITE" id="PS50987"/>
    </source>
</evidence>
<evidence type="ECO:0000256" key="3">
    <source>
        <dbReference type="ARBA" id="ARBA00023163"/>
    </source>
</evidence>
<dbReference type="OrthoDB" id="5297460at2"/>
<dbReference type="AlphaFoldDB" id="A0A418Y219"/>
<evidence type="ECO:0000256" key="2">
    <source>
        <dbReference type="ARBA" id="ARBA00023125"/>
    </source>
</evidence>
<dbReference type="Pfam" id="PF12840">
    <property type="entry name" value="HTH_20"/>
    <property type="match status" value="1"/>
</dbReference>
<evidence type="ECO:0000313" key="5">
    <source>
        <dbReference type="EMBL" id="RJG19588.1"/>
    </source>
</evidence>
<dbReference type="SUPFAM" id="SSF46785">
    <property type="entry name" value="Winged helix' DNA-binding domain"/>
    <property type="match status" value="1"/>
</dbReference>
<dbReference type="Gene3D" id="1.10.10.10">
    <property type="entry name" value="Winged helix-like DNA-binding domain superfamily/Winged helix DNA-binding domain"/>
    <property type="match status" value="1"/>
</dbReference>
<dbReference type="SMART" id="SM00418">
    <property type="entry name" value="HTH_ARSR"/>
    <property type="match status" value="1"/>
</dbReference>
<dbReference type="PROSITE" id="PS50987">
    <property type="entry name" value="HTH_ARSR_2"/>
    <property type="match status" value="1"/>
</dbReference>
<organism evidence="5 6">
    <name type="scientific">Alcanivorax profundi</name>
    <dbReference type="NCBI Taxonomy" id="2338368"/>
    <lineage>
        <taxon>Bacteria</taxon>
        <taxon>Pseudomonadati</taxon>
        <taxon>Pseudomonadota</taxon>
        <taxon>Gammaproteobacteria</taxon>
        <taxon>Oceanospirillales</taxon>
        <taxon>Alcanivoracaceae</taxon>
        <taxon>Alcanivorax</taxon>
    </lineage>
</organism>